<gene>
    <name evidence="1" type="ORF">D4A39_06225</name>
</gene>
<organism evidence="1 2">
    <name type="scientific">Alcanivorax profundi</name>
    <dbReference type="NCBI Taxonomy" id="2338368"/>
    <lineage>
        <taxon>Bacteria</taxon>
        <taxon>Pseudomonadati</taxon>
        <taxon>Pseudomonadota</taxon>
        <taxon>Gammaproteobacteria</taxon>
        <taxon>Oceanospirillales</taxon>
        <taxon>Alcanivoracaceae</taxon>
        <taxon>Alcanivorax</taxon>
    </lineage>
</organism>
<evidence type="ECO:0000313" key="2">
    <source>
        <dbReference type="Proteomes" id="UP000283734"/>
    </source>
</evidence>
<reference evidence="1 2" key="1">
    <citation type="submission" date="2018-09" db="EMBL/GenBank/DDBJ databases">
        <title>Alcanivorax profundi sp. nov., isolated from 1000 m-depth seawater of the Mariana Trench.</title>
        <authorList>
            <person name="Liu J."/>
        </authorList>
    </citation>
    <scope>NUCLEOTIDE SEQUENCE [LARGE SCALE GENOMIC DNA]</scope>
    <source>
        <strain evidence="1 2">MTEO17</strain>
    </source>
</reference>
<comment type="caution">
    <text evidence="1">The sequence shown here is derived from an EMBL/GenBank/DDBJ whole genome shotgun (WGS) entry which is preliminary data.</text>
</comment>
<evidence type="ECO:0000313" key="1">
    <source>
        <dbReference type="EMBL" id="RJG18078.1"/>
    </source>
</evidence>
<accession>A0A418XYG9</accession>
<dbReference type="AlphaFoldDB" id="A0A418XYG9"/>
<proteinExistence type="predicted"/>
<keyword evidence="2" id="KW-1185">Reference proteome</keyword>
<dbReference type="Proteomes" id="UP000283734">
    <property type="component" value="Unassembled WGS sequence"/>
</dbReference>
<sequence>MAQVHTARLEAALRFWVWPCAFKDKEKKKNLTGYVGRAALFTVHCSLFTVHCSLFTVHCSLFTVHCSLFWLRCHGPRNLSSLHSRLQQLSGFAQGRDSA</sequence>
<name>A0A418XYG9_9GAMM</name>
<dbReference type="EMBL" id="QYYA01000002">
    <property type="protein sequence ID" value="RJG18078.1"/>
    <property type="molecule type" value="Genomic_DNA"/>
</dbReference>
<protein>
    <submittedName>
        <fullName evidence="1">Uncharacterized protein</fullName>
    </submittedName>
</protein>